<gene>
    <name evidence="3" type="ORF">PDIGIT_LOCUS10369</name>
</gene>
<dbReference type="AlphaFoldDB" id="A0A9W4UJS0"/>
<accession>A0A9W4UJS0</accession>
<dbReference type="InterPro" id="IPR045866">
    <property type="entry name" value="FAM210A/B-like"/>
</dbReference>
<organism evidence="3 4">
    <name type="scientific">Periconia digitata</name>
    <dbReference type="NCBI Taxonomy" id="1303443"/>
    <lineage>
        <taxon>Eukaryota</taxon>
        <taxon>Fungi</taxon>
        <taxon>Dikarya</taxon>
        <taxon>Ascomycota</taxon>
        <taxon>Pezizomycotina</taxon>
        <taxon>Dothideomycetes</taxon>
        <taxon>Pleosporomycetidae</taxon>
        <taxon>Pleosporales</taxon>
        <taxon>Massarineae</taxon>
        <taxon>Periconiaceae</taxon>
        <taxon>Periconia</taxon>
    </lineage>
</organism>
<evidence type="ECO:0000259" key="2">
    <source>
        <dbReference type="Pfam" id="PF06916"/>
    </source>
</evidence>
<feature type="domain" description="DUF1279" evidence="2">
    <location>
        <begin position="66"/>
        <end position="184"/>
    </location>
</feature>
<evidence type="ECO:0000256" key="1">
    <source>
        <dbReference type="SAM" id="Phobius"/>
    </source>
</evidence>
<keyword evidence="1" id="KW-0812">Transmembrane</keyword>
<reference evidence="3" key="1">
    <citation type="submission" date="2023-01" db="EMBL/GenBank/DDBJ databases">
        <authorList>
            <person name="Van Ghelder C."/>
            <person name="Rancurel C."/>
        </authorList>
    </citation>
    <scope>NUCLEOTIDE SEQUENCE</scope>
    <source>
        <strain evidence="3">CNCM I-4278</strain>
    </source>
</reference>
<name>A0A9W4UJS0_9PLEO</name>
<sequence>MASRLFAYRYSSLATRKVLLNRSTRIVPTRPSGFATPQKWYSKIIKKPPVAGQNSQNAEPHSLSARLKKLTREYGYTVMGVYLALSVIDFPLCFLAVKLLGEKRVAHAEHVVFNGARNAFYKLFPNAPGKEEDEKAIVSDYAPDQGTDAVSEVDATIWTQLALAFVIHKSFIFIRVPLTAAVTPKVVKTLRSWGYDIGRKKKQMSRPNST</sequence>
<keyword evidence="1" id="KW-1133">Transmembrane helix</keyword>
<proteinExistence type="predicted"/>
<dbReference type="EMBL" id="CAOQHR010000007">
    <property type="protein sequence ID" value="CAI6337260.1"/>
    <property type="molecule type" value="Genomic_DNA"/>
</dbReference>
<dbReference type="InterPro" id="IPR009688">
    <property type="entry name" value="FAM210A/B-like_dom"/>
</dbReference>
<keyword evidence="1" id="KW-0472">Membrane</keyword>
<evidence type="ECO:0000313" key="4">
    <source>
        <dbReference type="Proteomes" id="UP001152607"/>
    </source>
</evidence>
<comment type="caution">
    <text evidence="3">The sequence shown here is derived from an EMBL/GenBank/DDBJ whole genome shotgun (WGS) entry which is preliminary data.</text>
</comment>
<dbReference type="GO" id="GO:0005739">
    <property type="term" value="C:mitochondrion"/>
    <property type="evidence" value="ECO:0007669"/>
    <property type="project" value="TreeGrafter"/>
</dbReference>
<evidence type="ECO:0000313" key="3">
    <source>
        <dbReference type="EMBL" id="CAI6337260.1"/>
    </source>
</evidence>
<dbReference type="PANTHER" id="PTHR21377">
    <property type="entry name" value="PROTEIN FAM210B, MITOCHONDRIAL"/>
    <property type="match status" value="1"/>
</dbReference>
<feature type="transmembrane region" description="Helical" evidence="1">
    <location>
        <begin position="74"/>
        <end position="97"/>
    </location>
</feature>
<dbReference type="Pfam" id="PF06916">
    <property type="entry name" value="FAM210A-B_dom"/>
    <property type="match status" value="1"/>
</dbReference>
<protein>
    <recommendedName>
        <fullName evidence="2">DUF1279 domain-containing protein</fullName>
    </recommendedName>
</protein>
<dbReference type="OrthoDB" id="426386at2759"/>
<dbReference type="PANTHER" id="PTHR21377:SF0">
    <property type="entry name" value="PROTEIN FAM210B, MITOCHONDRIAL"/>
    <property type="match status" value="1"/>
</dbReference>
<dbReference type="Proteomes" id="UP001152607">
    <property type="component" value="Unassembled WGS sequence"/>
</dbReference>
<keyword evidence="4" id="KW-1185">Reference proteome</keyword>